<evidence type="ECO:0000313" key="3">
    <source>
        <dbReference type="Proteomes" id="UP000311605"/>
    </source>
</evidence>
<dbReference type="Gene3D" id="3.40.50.1820">
    <property type="entry name" value="alpha/beta hydrolase"/>
    <property type="match status" value="1"/>
</dbReference>
<evidence type="ECO:0000259" key="1">
    <source>
        <dbReference type="Pfam" id="PF01738"/>
    </source>
</evidence>
<dbReference type="Pfam" id="PF01738">
    <property type="entry name" value="DLH"/>
    <property type="match status" value="1"/>
</dbReference>
<reference evidence="2 3" key="1">
    <citation type="submission" date="2019-06" db="EMBL/GenBank/DDBJ databases">
        <title>The draft genome of Rhizobium smilacinae PTYR-5.</title>
        <authorList>
            <person name="Liu L."/>
            <person name="Li L."/>
            <person name="Zhang X."/>
        </authorList>
    </citation>
    <scope>NUCLEOTIDE SEQUENCE [LARGE SCALE GENOMIC DNA]</scope>
    <source>
        <strain evidence="2 3">PTYR-5</strain>
    </source>
</reference>
<dbReference type="SUPFAM" id="SSF53474">
    <property type="entry name" value="alpha/beta-Hydrolases"/>
    <property type="match status" value="1"/>
</dbReference>
<feature type="domain" description="Dienelactone hydrolase" evidence="1">
    <location>
        <begin position="89"/>
        <end position="183"/>
    </location>
</feature>
<dbReference type="OrthoDB" id="9796570at2"/>
<evidence type="ECO:0000313" key="2">
    <source>
        <dbReference type="EMBL" id="TNM62738.1"/>
    </source>
</evidence>
<gene>
    <name evidence="2" type="ORF">FHP24_16055</name>
</gene>
<sequence>MSYDSYLHRVRPGAPGSPILFVFHGTGGDENQFFDFASRLLPGATVVSPRGDVSEHGAARFFRRKAEGVYDCDDLARATERMGDFIAANRERYESSTVLGLGFSNGANILANIMIEKPGLIEAGVLMHPLIPFQPAERTVTEKAHVLITAGERDPICPVPATLELAEYFKRQGDVVTLDWHSGGHEIRPNEIEAIKIFLAPYGGQG</sequence>
<dbReference type="Proteomes" id="UP000311605">
    <property type="component" value="Unassembled WGS sequence"/>
</dbReference>
<dbReference type="RefSeq" id="WP_139677233.1">
    <property type="nucleotide sequence ID" value="NZ_VDMN01000003.1"/>
</dbReference>
<name>A0A5C4XHH8_9HYPH</name>
<accession>A0A5C4XHH8</accession>
<dbReference type="InterPro" id="IPR002925">
    <property type="entry name" value="Dienelactn_hydro"/>
</dbReference>
<keyword evidence="2" id="KW-0378">Hydrolase</keyword>
<dbReference type="GO" id="GO:0016787">
    <property type="term" value="F:hydrolase activity"/>
    <property type="evidence" value="ECO:0007669"/>
    <property type="project" value="UniProtKB-KW"/>
</dbReference>
<organism evidence="2 3">
    <name type="scientific">Aliirhizobium smilacinae</name>
    <dbReference type="NCBI Taxonomy" id="1395944"/>
    <lineage>
        <taxon>Bacteria</taxon>
        <taxon>Pseudomonadati</taxon>
        <taxon>Pseudomonadota</taxon>
        <taxon>Alphaproteobacteria</taxon>
        <taxon>Hyphomicrobiales</taxon>
        <taxon>Rhizobiaceae</taxon>
        <taxon>Aliirhizobium</taxon>
    </lineage>
</organism>
<dbReference type="AlphaFoldDB" id="A0A5C4XHH8"/>
<dbReference type="EMBL" id="VDMN01000003">
    <property type="protein sequence ID" value="TNM62738.1"/>
    <property type="molecule type" value="Genomic_DNA"/>
</dbReference>
<keyword evidence="3" id="KW-1185">Reference proteome</keyword>
<dbReference type="InterPro" id="IPR029058">
    <property type="entry name" value="AB_hydrolase_fold"/>
</dbReference>
<proteinExistence type="predicted"/>
<comment type="caution">
    <text evidence="2">The sequence shown here is derived from an EMBL/GenBank/DDBJ whole genome shotgun (WGS) entry which is preliminary data.</text>
</comment>
<protein>
    <submittedName>
        <fullName evidence="2">Alpha/beta hydrolase</fullName>
    </submittedName>
</protein>